<dbReference type="InterPro" id="IPR001320">
    <property type="entry name" value="Iontro_rcpt_C"/>
</dbReference>
<keyword evidence="4 10" id="KW-0547">Nucleotide-binding</keyword>
<evidence type="ECO:0000256" key="3">
    <source>
        <dbReference type="ARBA" id="ARBA00022701"/>
    </source>
</evidence>
<keyword evidence="13" id="KW-0472">Membrane</keyword>
<evidence type="ECO:0000256" key="6">
    <source>
        <dbReference type="ARBA" id="ARBA00023054"/>
    </source>
</evidence>
<comment type="similarity">
    <text evidence="9">Belongs to the TRAFAC class myosin-kinesin ATPase superfamily. Kinesin family. KIN-8 subfamily.</text>
</comment>
<evidence type="ECO:0000256" key="7">
    <source>
        <dbReference type="ARBA" id="ARBA00023175"/>
    </source>
</evidence>
<dbReference type="Gene3D" id="3.40.850.10">
    <property type="entry name" value="Kinesin motor domain"/>
    <property type="match status" value="1"/>
</dbReference>
<name>A0AAN9Y6M6_9HEMI</name>
<keyword evidence="16" id="KW-1185">Reference proteome</keyword>
<organism evidence="15 16">
    <name type="scientific">Parthenolecanium corni</name>
    <dbReference type="NCBI Taxonomy" id="536013"/>
    <lineage>
        <taxon>Eukaryota</taxon>
        <taxon>Metazoa</taxon>
        <taxon>Ecdysozoa</taxon>
        <taxon>Arthropoda</taxon>
        <taxon>Hexapoda</taxon>
        <taxon>Insecta</taxon>
        <taxon>Pterygota</taxon>
        <taxon>Neoptera</taxon>
        <taxon>Paraneoptera</taxon>
        <taxon>Hemiptera</taxon>
        <taxon>Sternorrhyncha</taxon>
        <taxon>Coccoidea</taxon>
        <taxon>Coccidae</taxon>
        <taxon>Parthenolecanium</taxon>
    </lineage>
</organism>
<dbReference type="Gene3D" id="1.10.287.70">
    <property type="match status" value="1"/>
</dbReference>
<dbReference type="InterPro" id="IPR027640">
    <property type="entry name" value="Kinesin-like_fam"/>
</dbReference>
<evidence type="ECO:0000313" key="16">
    <source>
        <dbReference type="Proteomes" id="UP001367676"/>
    </source>
</evidence>
<evidence type="ECO:0000256" key="9">
    <source>
        <dbReference type="ARBA" id="ARBA00060769"/>
    </source>
</evidence>
<dbReference type="InterPro" id="IPR036961">
    <property type="entry name" value="Kinesin_motor_dom_sf"/>
</dbReference>
<evidence type="ECO:0000256" key="5">
    <source>
        <dbReference type="ARBA" id="ARBA00022840"/>
    </source>
</evidence>
<keyword evidence="13" id="KW-0812">Transmembrane</keyword>
<evidence type="ECO:0000256" key="12">
    <source>
        <dbReference type="SAM" id="MobiDB-lite"/>
    </source>
</evidence>
<dbReference type="SUPFAM" id="SSF52540">
    <property type="entry name" value="P-loop containing nucleoside triphosphate hydrolases"/>
    <property type="match status" value="1"/>
</dbReference>
<feature type="transmembrane region" description="Helical" evidence="13">
    <location>
        <begin position="1089"/>
        <end position="1114"/>
    </location>
</feature>
<sequence>MVLNKKNLQKSICTPGSGTKRIPDVPSQSTKMKVYIRIRPLNSRELEMGNRSIVKLVDDRMLVFDPKEDDQPFFFHGVKQRMRDITKKQNKEMQFVFDRVFDARSENENVYAGSICEILPSLLEGYNCSVFVYGATGAGKTHTMLGNDTSPGIIYLTMRSLYSEIEQLKEEKHFDIGISYLEVYNENVHDLLNPSSGSLHLREDSVNGVIVAGMKLVQIVDASHLFELLRQGNSNRTQHPTDANAESSRSHAVFQVFIKMQVRDSEQVQIVKLSMIDLAGSERGAATNCKGMRFKEGSNINKSLLALGNCINNLADGVKHIPYRDSKLTRLLKDSLGGNCQTVMIACVGPTVLSYEDTYNTLKYAARARTIKTKIAKTIMSVDTHIDHYKILVQEQQNKIAALEAEIKQLREAALHPTVGDVSAWTEKITSLYAIKKTIHQEILTLESKEKILKWRIKYKHSNADRISAFDNSDDEEFHRIETSANRMEGAVTGLYSKISELWDRKVEIDEKLSALRDEIEKQKLSEALAAEIIKQESQYIKTMLKGNFNICWEISPNNEMKKRDDMLKRFAVLSVDVLRTSAKPCPLILLEEVETDEEEEEEEMKVDNENEKAEMEVNNATFTIPLPISTMPISEPETIASAVAEPTVKFNAFAKPLKSPHRRFNRTTPVRPQVKKMSMKENVKPFTNTIKRTPLPSYLLNRNKPGALPTIKTAKAPLAAKNNVSFLIELSDGVETRILLEIIKKLNLVPKVMVPQDGKRWGTAYPNKTISGGILKALHEKEADIGFCSLWIEITKFSYMAMSGHWEILCLKFLIPKPKVMATHWSNIFKPLPANLWLMVALAAIITSAASSSLRHFPRSLLKIDQQKKKLISEFITIVGLLVMAKNPDNLQDRRANRHLFLWWSIFAMIITSIYSSSLVSHLTYPQFEPMIDTPEEYVKAGLYWGTPYEPPLSHIFDLDNEWQRKFANRFRYEESLTDRVRRIQQGNYSVFVKCIGNVHFMEVHDIPAKILRELRTPKSCFGSFMLALGYRRTLPYAEQANRILRHLVESGITKYWLDRLFEKEYRLTTFAKVYEYKMPPEDVQLQALGLLNLQGVFGLLGVGIGLACLVFIKETCGLRKEKKKIILKNER</sequence>
<comment type="similarity">
    <text evidence="2">Belongs to the glutamate-gated ion channel (TC 1.A.10.1) family.</text>
</comment>
<dbReference type="AlphaFoldDB" id="A0AAN9Y6M6"/>
<dbReference type="GO" id="GO:0016020">
    <property type="term" value="C:membrane"/>
    <property type="evidence" value="ECO:0007669"/>
    <property type="project" value="InterPro"/>
</dbReference>
<feature type="transmembrane region" description="Helical" evidence="13">
    <location>
        <begin position="901"/>
        <end position="921"/>
    </location>
</feature>
<dbReference type="GO" id="GO:0007018">
    <property type="term" value="P:microtubule-based movement"/>
    <property type="evidence" value="ECO:0007669"/>
    <property type="project" value="InterPro"/>
</dbReference>
<feature type="coiled-coil region" evidence="11">
    <location>
        <begin position="591"/>
        <end position="619"/>
    </location>
</feature>
<dbReference type="SUPFAM" id="SSF53850">
    <property type="entry name" value="Periplasmic binding protein-like II"/>
    <property type="match status" value="1"/>
</dbReference>
<evidence type="ECO:0000313" key="15">
    <source>
        <dbReference type="EMBL" id="KAK7601056.1"/>
    </source>
</evidence>
<feature type="coiled-coil region" evidence="11">
    <location>
        <begin position="386"/>
        <end position="413"/>
    </location>
</feature>
<dbReference type="PANTHER" id="PTHR47968">
    <property type="entry name" value="CENTROMERE PROTEIN E"/>
    <property type="match status" value="1"/>
</dbReference>
<keyword evidence="7 10" id="KW-0505">Motor protein</keyword>
<dbReference type="GO" id="GO:0003777">
    <property type="term" value="F:microtubule motor activity"/>
    <property type="evidence" value="ECO:0007669"/>
    <property type="project" value="InterPro"/>
</dbReference>
<reference evidence="15 16" key="1">
    <citation type="submission" date="2024-03" db="EMBL/GenBank/DDBJ databases">
        <title>Adaptation during the transition from Ophiocordyceps entomopathogen to insect associate is accompanied by gene loss and intensified selection.</title>
        <authorList>
            <person name="Ward C.M."/>
            <person name="Onetto C.A."/>
            <person name="Borneman A.R."/>
        </authorList>
    </citation>
    <scope>NUCLEOTIDE SEQUENCE [LARGE SCALE GENOMIC DNA]</scope>
    <source>
        <strain evidence="15">AWRI1</strain>
        <tissue evidence="15">Single Adult Female</tissue>
    </source>
</reference>
<evidence type="ECO:0000256" key="11">
    <source>
        <dbReference type="SAM" id="Coils"/>
    </source>
</evidence>
<evidence type="ECO:0000256" key="13">
    <source>
        <dbReference type="SAM" id="Phobius"/>
    </source>
</evidence>
<dbReference type="PROSITE" id="PS50067">
    <property type="entry name" value="KINESIN_MOTOR_2"/>
    <property type="match status" value="1"/>
</dbReference>
<dbReference type="InterPro" id="IPR001752">
    <property type="entry name" value="Kinesin_motor_dom"/>
</dbReference>
<feature type="region of interest" description="Disordered" evidence="12">
    <location>
        <begin position="1"/>
        <end position="20"/>
    </location>
</feature>
<keyword evidence="8" id="KW-0963">Cytoplasm</keyword>
<gene>
    <name evidence="15" type="ORF">V9T40_008497</name>
</gene>
<dbReference type="PRINTS" id="PR00380">
    <property type="entry name" value="KINESINHEAVY"/>
</dbReference>
<dbReference type="PANTHER" id="PTHR47968:SF65">
    <property type="entry name" value="KINESIN MOTOR DOMAIN-CONTAINING PROTEIN"/>
    <property type="match status" value="1"/>
</dbReference>
<keyword evidence="13" id="KW-1133">Transmembrane helix</keyword>
<feature type="transmembrane region" description="Helical" evidence="13">
    <location>
        <begin position="836"/>
        <end position="852"/>
    </location>
</feature>
<evidence type="ECO:0000256" key="2">
    <source>
        <dbReference type="ARBA" id="ARBA00008685"/>
    </source>
</evidence>
<dbReference type="Pfam" id="PF00225">
    <property type="entry name" value="Kinesin"/>
    <property type="match status" value="1"/>
</dbReference>
<proteinExistence type="inferred from homology"/>
<protein>
    <recommendedName>
        <fullName evidence="14">Kinesin motor domain-containing protein</fullName>
    </recommendedName>
</protein>
<dbReference type="Pfam" id="PF00060">
    <property type="entry name" value="Lig_chan"/>
    <property type="match status" value="1"/>
</dbReference>
<comment type="caution">
    <text evidence="15">The sequence shown here is derived from an EMBL/GenBank/DDBJ whole genome shotgun (WGS) entry which is preliminary data.</text>
</comment>
<evidence type="ECO:0000256" key="8">
    <source>
        <dbReference type="ARBA" id="ARBA00023212"/>
    </source>
</evidence>
<evidence type="ECO:0000256" key="4">
    <source>
        <dbReference type="ARBA" id="ARBA00022741"/>
    </source>
</evidence>
<dbReference type="GO" id="GO:0005874">
    <property type="term" value="C:microtubule"/>
    <property type="evidence" value="ECO:0007669"/>
    <property type="project" value="UniProtKB-KW"/>
</dbReference>
<evidence type="ECO:0000256" key="1">
    <source>
        <dbReference type="ARBA" id="ARBA00004245"/>
    </source>
</evidence>
<dbReference type="Proteomes" id="UP001367676">
    <property type="component" value="Unassembled WGS sequence"/>
</dbReference>
<keyword evidence="6 11" id="KW-0175">Coiled coil</keyword>
<dbReference type="GO" id="GO:0005524">
    <property type="term" value="F:ATP binding"/>
    <property type="evidence" value="ECO:0007669"/>
    <property type="project" value="UniProtKB-UniRule"/>
</dbReference>
<keyword evidence="3" id="KW-0493">Microtubule</keyword>
<dbReference type="FunFam" id="3.40.850.10:FF:000054">
    <property type="entry name" value="Kinesin-like protein"/>
    <property type="match status" value="1"/>
</dbReference>
<accession>A0AAN9Y6M6</accession>
<feature type="binding site" evidence="10">
    <location>
        <begin position="134"/>
        <end position="141"/>
    </location>
    <ligand>
        <name>ATP</name>
        <dbReference type="ChEBI" id="CHEBI:30616"/>
    </ligand>
</feature>
<dbReference type="CDD" id="cd01370">
    <property type="entry name" value="KISc_KIP3_like"/>
    <property type="match status" value="1"/>
</dbReference>
<dbReference type="GO" id="GO:0008017">
    <property type="term" value="F:microtubule binding"/>
    <property type="evidence" value="ECO:0007669"/>
    <property type="project" value="InterPro"/>
</dbReference>
<comment type="subcellular location">
    <subcellularLocation>
        <location evidence="1">Cytoplasm</location>
        <location evidence="1">Cytoskeleton</location>
    </subcellularLocation>
</comment>
<dbReference type="GO" id="GO:0015276">
    <property type="term" value="F:ligand-gated monoatomic ion channel activity"/>
    <property type="evidence" value="ECO:0007669"/>
    <property type="project" value="InterPro"/>
</dbReference>
<evidence type="ECO:0000259" key="14">
    <source>
        <dbReference type="PROSITE" id="PS50067"/>
    </source>
</evidence>
<feature type="domain" description="Kinesin motor" evidence="14">
    <location>
        <begin position="31"/>
        <end position="371"/>
    </location>
</feature>
<keyword evidence="5 10" id="KW-0067">ATP-binding</keyword>
<keyword evidence="8" id="KW-0206">Cytoskeleton</keyword>
<dbReference type="InterPro" id="IPR027417">
    <property type="entry name" value="P-loop_NTPase"/>
</dbReference>
<dbReference type="EMBL" id="JBBCAQ010000010">
    <property type="protein sequence ID" value="KAK7601056.1"/>
    <property type="molecule type" value="Genomic_DNA"/>
</dbReference>
<dbReference type="SMART" id="SM00129">
    <property type="entry name" value="KISc"/>
    <property type="match status" value="1"/>
</dbReference>
<evidence type="ECO:0000256" key="10">
    <source>
        <dbReference type="PROSITE-ProRule" id="PRU00283"/>
    </source>
</evidence>